<evidence type="ECO:0000313" key="2">
    <source>
        <dbReference type="Proteomes" id="UP001359308"/>
    </source>
</evidence>
<name>A0ABZ2F8K9_METCP</name>
<dbReference type="EMBL" id="CP104311">
    <property type="protein sequence ID" value="WWF02626.1"/>
    <property type="molecule type" value="Genomic_DNA"/>
</dbReference>
<dbReference type="RefSeq" id="WP_232470469.1">
    <property type="nucleotide sequence ID" value="NZ_CP104311.1"/>
</dbReference>
<evidence type="ECO:0000313" key="1">
    <source>
        <dbReference type="EMBL" id="WWF02626.1"/>
    </source>
</evidence>
<protein>
    <submittedName>
        <fullName evidence="1">Type II toxin-antitoxin system CcdA family antitoxin</fullName>
    </submittedName>
</protein>
<gene>
    <name evidence="1" type="ORF">N4J17_03150</name>
</gene>
<keyword evidence="2" id="KW-1185">Reference proteome</keyword>
<accession>A0ABZ2F8K9</accession>
<proteinExistence type="predicted"/>
<reference evidence="1 2" key="1">
    <citation type="submission" date="2022-09" db="EMBL/GenBank/DDBJ databases">
        <authorList>
            <person name="Giprobiosintez L."/>
        </authorList>
    </citation>
    <scope>NUCLEOTIDE SEQUENCE [LARGE SCALE GENOMIC DNA]</scope>
    <source>
        <strain evidence="2">VKPM-B-12549 (GBS-15)</strain>
    </source>
</reference>
<sequence length="36" mass="4002">MPFPSDTRKAVNVSANAGLLREAKALNINPRRSLHR</sequence>
<organism evidence="1 2">
    <name type="scientific">Methylococcus capsulatus</name>
    <dbReference type="NCBI Taxonomy" id="414"/>
    <lineage>
        <taxon>Bacteria</taxon>
        <taxon>Pseudomonadati</taxon>
        <taxon>Pseudomonadota</taxon>
        <taxon>Gammaproteobacteria</taxon>
        <taxon>Methylococcales</taxon>
        <taxon>Methylococcaceae</taxon>
        <taxon>Methylococcus</taxon>
    </lineage>
</organism>
<dbReference type="Proteomes" id="UP001359308">
    <property type="component" value="Chromosome"/>
</dbReference>